<dbReference type="EMBL" id="LAZR01028685">
    <property type="protein sequence ID" value="KKL61849.1"/>
    <property type="molecule type" value="Genomic_DNA"/>
</dbReference>
<comment type="caution">
    <text evidence="1">The sequence shown here is derived from an EMBL/GenBank/DDBJ whole genome shotgun (WGS) entry which is preliminary data.</text>
</comment>
<evidence type="ECO:0000313" key="1">
    <source>
        <dbReference type="EMBL" id="KKL61849.1"/>
    </source>
</evidence>
<reference evidence="1" key="1">
    <citation type="journal article" date="2015" name="Nature">
        <title>Complex archaea that bridge the gap between prokaryotes and eukaryotes.</title>
        <authorList>
            <person name="Spang A."/>
            <person name="Saw J.H."/>
            <person name="Jorgensen S.L."/>
            <person name="Zaremba-Niedzwiedzka K."/>
            <person name="Martijn J."/>
            <person name="Lind A.E."/>
            <person name="van Eijk R."/>
            <person name="Schleper C."/>
            <person name="Guy L."/>
            <person name="Ettema T.J."/>
        </authorList>
    </citation>
    <scope>NUCLEOTIDE SEQUENCE</scope>
</reference>
<name>A0A0F9DJP5_9ZZZZ</name>
<gene>
    <name evidence="1" type="ORF">LCGC14_2191200</name>
</gene>
<accession>A0A0F9DJP5</accession>
<organism evidence="1">
    <name type="scientific">marine sediment metagenome</name>
    <dbReference type="NCBI Taxonomy" id="412755"/>
    <lineage>
        <taxon>unclassified sequences</taxon>
        <taxon>metagenomes</taxon>
        <taxon>ecological metagenomes</taxon>
    </lineage>
</organism>
<sequence>MGLFDKIADVAEDVGTGIFSKALKPAGKGILRGLREYDERVLDPLMAQYVQAGASINEDTFVFDFGRLVKGQQPFVHGRRTFFDNEITPRDTDYLEIAFGKGASRRREHEKARATIEEAGLTAEILTKTALDPFNVFIVKQGTVVPAYKGARAAVRGVRSVLTGSKRVVAREALLAENRRLKTLVQAGQATPEDEARLLAVRSGLQATDIDYVAGMEEALQQAGLKPVAGGASKMALNEGIPDLGEMAATIMSEQARESAVLASRPARPFRFLTNRFFGSANTAKAESLDAVVPLEAAKFEQFGTGADLAAVLTDDQFRALGLVAQFDDELITLNSGVKVSMRHLMEKTGGLK</sequence>
<dbReference type="AlphaFoldDB" id="A0A0F9DJP5"/>
<feature type="non-terminal residue" evidence="1">
    <location>
        <position position="353"/>
    </location>
</feature>
<protein>
    <submittedName>
        <fullName evidence="1">Uncharacterized protein</fullName>
    </submittedName>
</protein>
<proteinExistence type="predicted"/>